<organism evidence="2 3">
    <name type="scientific">Saccharopolyspora halophila</name>
    <dbReference type="NCBI Taxonomy" id="405551"/>
    <lineage>
        <taxon>Bacteria</taxon>
        <taxon>Bacillati</taxon>
        <taxon>Actinomycetota</taxon>
        <taxon>Actinomycetes</taxon>
        <taxon>Pseudonocardiales</taxon>
        <taxon>Pseudonocardiaceae</taxon>
        <taxon>Saccharopolyspora</taxon>
    </lineage>
</organism>
<dbReference type="SUPFAM" id="SSF55469">
    <property type="entry name" value="FMN-dependent nitroreductase-like"/>
    <property type="match status" value="2"/>
</dbReference>
<protein>
    <submittedName>
        <fullName evidence="2">NAD(P)H nitroreductase</fullName>
    </submittedName>
</protein>
<sequence length="299" mass="32381">MAWSPDDMADLVEAVSRAPSVHNSRPWELTLHGRAAVLRENRVELLRHDPGGRDQRISCGTALTNLELAVRGLGWRAQVDLHAGSGEVSGSVTAGARAEPSSRELRWARAMPQRHSYRQRFDPTPLPERLRRVVRDATRGARTGARWIGSDAEALSTARMLGYAARVFRANADYSRELAGWRSPVGEELRRVSGGLHGLSAVGLAAADSDLPDDDAVAERIREEAVLLIGTRGDRPDDHVRAGQAVERAWLAATSAGLAASVTTQPLHLGVVRVALAKRLGTPLIPQVLMRFGYPPGSV</sequence>
<dbReference type="InterPro" id="IPR029479">
    <property type="entry name" value="Nitroreductase"/>
</dbReference>
<dbReference type="PANTHER" id="PTHR23026:SF123">
    <property type="entry name" value="NAD(P)H NITROREDUCTASE RV3131-RELATED"/>
    <property type="match status" value="1"/>
</dbReference>
<dbReference type="PANTHER" id="PTHR23026">
    <property type="entry name" value="NADPH NITROREDUCTASE"/>
    <property type="match status" value="1"/>
</dbReference>
<evidence type="ECO:0000313" key="3">
    <source>
        <dbReference type="Proteomes" id="UP001501218"/>
    </source>
</evidence>
<proteinExistence type="predicted"/>
<dbReference type="Pfam" id="PF00881">
    <property type="entry name" value="Nitroreductase"/>
    <property type="match status" value="1"/>
</dbReference>
<dbReference type="RefSeq" id="WP_344128647.1">
    <property type="nucleotide sequence ID" value="NZ_BAAARA010000004.1"/>
</dbReference>
<dbReference type="Proteomes" id="UP001501218">
    <property type="component" value="Unassembled WGS sequence"/>
</dbReference>
<feature type="domain" description="Nitroreductase" evidence="1">
    <location>
        <begin position="225"/>
        <end position="294"/>
    </location>
</feature>
<keyword evidence="3" id="KW-1185">Reference proteome</keyword>
<reference evidence="3" key="1">
    <citation type="journal article" date="2019" name="Int. J. Syst. Evol. Microbiol.">
        <title>The Global Catalogue of Microorganisms (GCM) 10K type strain sequencing project: providing services to taxonomists for standard genome sequencing and annotation.</title>
        <authorList>
            <consortium name="The Broad Institute Genomics Platform"/>
            <consortium name="The Broad Institute Genome Sequencing Center for Infectious Disease"/>
            <person name="Wu L."/>
            <person name="Ma J."/>
        </authorList>
    </citation>
    <scope>NUCLEOTIDE SEQUENCE [LARGE SCALE GENOMIC DNA]</scope>
    <source>
        <strain evidence="3">JCM 16221</strain>
    </source>
</reference>
<dbReference type="Gene3D" id="3.40.109.10">
    <property type="entry name" value="NADH Oxidase"/>
    <property type="match status" value="1"/>
</dbReference>
<gene>
    <name evidence="2" type="ORF">GCM10009854_17610</name>
</gene>
<name>A0ABP5SYE3_9PSEU</name>
<comment type="caution">
    <text evidence="2">The sequence shown here is derived from an EMBL/GenBank/DDBJ whole genome shotgun (WGS) entry which is preliminary data.</text>
</comment>
<dbReference type="InterPro" id="IPR000415">
    <property type="entry name" value="Nitroreductase-like"/>
</dbReference>
<accession>A0ABP5SYE3</accession>
<evidence type="ECO:0000259" key="1">
    <source>
        <dbReference type="Pfam" id="PF00881"/>
    </source>
</evidence>
<dbReference type="EMBL" id="BAAARA010000004">
    <property type="protein sequence ID" value="GAA2341582.1"/>
    <property type="molecule type" value="Genomic_DNA"/>
</dbReference>
<dbReference type="InterPro" id="IPR050627">
    <property type="entry name" value="Nitroreductase/BluB"/>
</dbReference>
<evidence type="ECO:0000313" key="2">
    <source>
        <dbReference type="EMBL" id="GAA2341582.1"/>
    </source>
</evidence>